<dbReference type="InterPro" id="IPR002110">
    <property type="entry name" value="Ankyrin_rpt"/>
</dbReference>
<dbReference type="SMART" id="SM00248">
    <property type="entry name" value="ANK"/>
    <property type="match status" value="2"/>
</dbReference>
<gene>
    <name evidence="1" type="ORF">BZG36_05740</name>
</gene>
<keyword evidence="2" id="KW-1185">Reference proteome</keyword>
<comment type="caution">
    <text evidence="1">The sequence shown here is derived from an EMBL/GenBank/DDBJ whole genome shotgun (WGS) entry which is preliminary data.</text>
</comment>
<evidence type="ECO:0000313" key="1">
    <source>
        <dbReference type="EMBL" id="OZJ01361.1"/>
    </source>
</evidence>
<reference evidence="1 2" key="1">
    <citation type="journal article" date="2017" name="Mycologia">
        <title>Bifiguratus adelaidae, gen. et sp. nov., a new member of Mucoromycotina in endophytic and soil-dwelling habitats.</title>
        <authorList>
            <person name="Torres-Cruz T.J."/>
            <person name="Billingsley Tobias T.L."/>
            <person name="Almatruk M."/>
            <person name="Hesse C."/>
            <person name="Kuske C.R."/>
            <person name="Desiro A."/>
            <person name="Benucci G.M."/>
            <person name="Bonito G."/>
            <person name="Stajich J.E."/>
            <person name="Dunlap C."/>
            <person name="Arnold A.E."/>
            <person name="Porras-Alfaro A."/>
        </authorList>
    </citation>
    <scope>NUCLEOTIDE SEQUENCE [LARGE SCALE GENOMIC DNA]</scope>
    <source>
        <strain evidence="1 2">AZ0501</strain>
    </source>
</reference>
<sequence length="195" mass="21716">GICPTAKEFEKRYQSNVLYDYAARNWGHHARAASADAVTLIMQFLENETKVSSCSQAMMARKATTNVYDDGQKMTGVHLAAYFGLQEVMASLVKIGHNPDFKDMYGRTPLSIAAENRHKEVVEILSFINGIIDGQAFGNWFYANTVTPHYKKLRYIKIATGDYTLVNGGVYFALSSDVVLDFTGVTITIQDHQAD</sequence>
<proteinExistence type="predicted"/>
<accession>A0A261XSL3</accession>
<dbReference type="Proteomes" id="UP000242875">
    <property type="component" value="Unassembled WGS sequence"/>
</dbReference>
<dbReference type="InterPro" id="IPR036770">
    <property type="entry name" value="Ankyrin_rpt-contain_sf"/>
</dbReference>
<dbReference type="Gene3D" id="1.25.40.20">
    <property type="entry name" value="Ankyrin repeat-containing domain"/>
    <property type="match status" value="1"/>
</dbReference>
<dbReference type="OrthoDB" id="1577640at2759"/>
<feature type="non-terminal residue" evidence="1">
    <location>
        <position position="195"/>
    </location>
</feature>
<evidence type="ECO:0000313" key="2">
    <source>
        <dbReference type="Proteomes" id="UP000242875"/>
    </source>
</evidence>
<dbReference type="EMBL" id="MVBO01000462">
    <property type="protein sequence ID" value="OZJ01361.1"/>
    <property type="molecule type" value="Genomic_DNA"/>
</dbReference>
<organism evidence="1 2">
    <name type="scientific">Bifiguratus adelaidae</name>
    <dbReference type="NCBI Taxonomy" id="1938954"/>
    <lineage>
        <taxon>Eukaryota</taxon>
        <taxon>Fungi</taxon>
        <taxon>Fungi incertae sedis</taxon>
        <taxon>Mucoromycota</taxon>
        <taxon>Mucoromycotina</taxon>
        <taxon>Endogonomycetes</taxon>
        <taxon>Endogonales</taxon>
        <taxon>Endogonales incertae sedis</taxon>
        <taxon>Bifiguratus</taxon>
    </lineage>
</organism>
<feature type="non-terminal residue" evidence="1">
    <location>
        <position position="1"/>
    </location>
</feature>
<name>A0A261XSL3_9FUNG</name>
<dbReference type="AlphaFoldDB" id="A0A261XSL3"/>
<protein>
    <submittedName>
        <fullName evidence="1">Uncharacterized protein</fullName>
    </submittedName>
</protein>
<dbReference type="Pfam" id="PF12796">
    <property type="entry name" value="Ank_2"/>
    <property type="match status" value="1"/>
</dbReference>
<dbReference type="SUPFAM" id="SSF48403">
    <property type="entry name" value="Ankyrin repeat"/>
    <property type="match status" value="1"/>
</dbReference>